<dbReference type="Pfam" id="PF13385">
    <property type="entry name" value="Laminin_G_3"/>
    <property type="match status" value="1"/>
</dbReference>
<gene>
    <name evidence="1" type="ORF">LCGC14_1500640</name>
</gene>
<protein>
    <submittedName>
        <fullName evidence="1">Uncharacterized protein</fullName>
    </submittedName>
</protein>
<reference evidence="1" key="1">
    <citation type="journal article" date="2015" name="Nature">
        <title>Complex archaea that bridge the gap between prokaryotes and eukaryotes.</title>
        <authorList>
            <person name="Spang A."/>
            <person name="Saw J.H."/>
            <person name="Jorgensen S.L."/>
            <person name="Zaremba-Niedzwiedzka K."/>
            <person name="Martijn J."/>
            <person name="Lind A.E."/>
            <person name="van Eijk R."/>
            <person name="Schleper C."/>
            <person name="Guy L."/>
            <person name="Ettema T.J."/>
        </authorList>
    </citation>
    <scope>NUCLEOTIDE SEQUENCE</scope>
</reference>
<evidence type="ECO:0000313" key="1">
    <source>
        <dbReference type="EMBL" id="KKM64515.1"/>
    </source>
</evidence>
<dbReference type="InterPro" id="IPR013320">
    <property type="entry name" value="ConA-like_dom_sf"/>
</dbReference>
<dbReference type="AlphaFoldDB" id="A0A0F9LJW3"/>
<dbReference type="SUPFAM" id="SSF49899">
    <property type="entry name" value="Concanavalin A-like lectins/glucanases"/>
    <property type="match status" value="1"/>
</dbReference>
<dbReference type="Gene3D" id="2.60.120.200">
    <property type="match status" value="1"/>
</dbReference>
<accession>A0A0F9LJW3</accession>
<proteinExistence type="predicted"/>
<name>A0A0F9LJW3_9ZZZZ</name>
<comment type="caution">
    <text evidence="1">The sequence shown here is derived from an EMBL/GenBank/DDBJ whole genome shotgun (WGS) entry which is preliminary data.</text>
</comment>
<organism evidence="1">
    <name type="scientific">marine sediment metagenome</name>
    <dbReference type="NCBI Taxonomy" id="412755"/>
    <lineage>
        <taxon>unclassified sequences</taxon>
        <taxon>metagenomes</taxon>
        <taxon>ecological metagenomes</taxon>
    </lineage>
</organism>
<dbReference type="EMBL" id="LAZR01010885">
    <property type="protein sequence ID" value="KKM64515.1"/>
    <property type="molecule type" value="Genomic_DNA"/>
</dbReference>
<sequence length="271" mass="28943">MSLDLFENKGLDIFGHLLPQEGTPEGDQRKNEFVAALLAILGDCRLLWMPKSTETTTSTDLSRHAATLTYDATFAGKYTRLGSGLYATFDGSADEADIPDSDIYSFGDGVADQAFSIIALVNPADASSSAILTKRSSSSVREYSFWLNTSDYPELLLWDESLNGTIAVADATALTQGSWAVLGATYDGSGAATGIALYKNALRVDDTDNSTGSYTAMENTNALVSLAAQDTTPVALFDGSIACVAQCAKHLSVDEMWAIKELMNGYYDLSL</sequence>